<dbReference type="Proteomes" id="UP001162992">
    <property type="component" value="Chromosome 17"/>
</dbReference>
<accession>A0ACC2B8G2</accession>
<reference evidence="2" key="1">
    <citation type="journal article" date="2024" name="Proc. Natl. Acad. Sci. U.S.A.">
        <title>Extraordinary preservation of gene collinearity over three hundred million years revealed in homosporous lycophytes.</title>
        <authorList>
            <person name="Li C."/>
            <person name="Wickell D."/>
            <person name="Kuo L.Y."/>
            <person name="Chen X."/>
            <person name="Nie B."/>
            <person name="Liao X."/>
            <person name="Peng D."/>
            <person name="Ji J."/>
            <person name="Jenkins J."/>
            <person name="Williams M."/>
            <person name="Shu S."/>
            <person name="Plott C."/>
            <person name="Barry K."/>
            <person name="Rajasekar S."/>
            <person name="Grimwood J."/>
            <person name="Han X."/>
            <person name="Sun S."/>
            <person name="Hou Z."/>
            <person name="He W."/>
            <person name="Dai G."/>
            <person name="Sun C."/>
            <person name="Schmutz J."/>
            <person name="Leebens-Mack J.H."/>
            <person name="Li F.W."/>
            <person name="Wang L."/>
        </authorList>
    </citation>
    <scope>NUCLEOTIDE SEQUENCE [LARGE SCALE GENOMIC DNA]</scope>
    <source>
        <strain evidence="2">cv. PW_Plant_1</strain>
    </source>
</reference>
<comment type="caution">
    <text evidence="1">The sequence shown here is derived from an EMBL/GenBank/DDBJ whole genome shotgun (WGS) entry which is preliminary data.</text>
</comment>
<organism evidence="1 2">
    <name type="scientific">Diphasiastrum complanatum</name>
    <name type="common">Issler's clubmoss</name>
    <name type="synonym">Lycopodium complanatum</name>
    <dbReference type="NCBI Taxonomy" id="34168"/>
    <lineage>
        <taxon>Eukaryota</taxon>
        <taxon>Viridiplantae</taxon>
        <taxon>Streptophyta</taxon>
        <taxon>Embryophyta</taxon>
        <taxon>Tracheophyta</taxon>
        <taxon>Lycopodiopsida</taxon>
        <taxon>Lycopodiales</taxon>
        <taxon>Lycopodiaceae</taxon>
        <taxon>Lycopodioideae</taxon>
        <taxon>Diphasiastrum</taxon>
    </lineage>
</organism>
<sequence length="332" mass="35791">MAIVASCVSLASVRNISLSVVTSHGDGGRQVARLFASANPLWEAIHLKAFPDFCRSFSISMAAKVVMRGFNTDHDLGFDIDAPHGSEKDSFSFDIGASLNFDNDQSFNKNNGARFDSSQSFNSNQGFGLNQRERMESQATKLFVGNLPWSANEQRLEDIFKEAGTVELVEVITDKMTGRSRGFAFVTMGSAEEAEAAVSKLDGYVFGGRAIKVNHSSRQTAGGSARSMGGFASGDSNEFASPEIDELSQVFVGNLAWGVDDVALENMFISYGEVLEARIVYDRDTGRSRGFGFVTLSSPSEASAAISRLNGSNNDGRPLRVNLAGDRPGPRF</sequence>
<name>A0ACC2B8G2_DIPCM</name>
<protein>
    <submittedName>
        <fullName evidence="1">Uncharacterized protein</fullName>
    </submittedName>
</protein>
<gene>
    <name evidence="1" type="ORF">O6H91_17G078400</name>
</gene>
<proteinExistence type="predicted"/>
<evidence type="ECO:0000313" key="1">
    <source>
        <dbReference type="EMBL" id="KAJ7526028.1"/>
    </source>
</evidence>
<keyword evidence="2" id="KW-1185">Reference proteome</keyword>
<evidence type="ECO:0000313" key="2">
    <source>
        <dbReference type="Proteomes" id="UP001162992"/>
    </source>
</evidence>
<dbReference type="EMBL" id="CM055108">
    <property type="protein sequence ID" value="KAJ7526028.1"/>
    <property type="molecule type" value="Genomic_DNA"/>
</dbReference>